<sequence>MFYENAEFQLASFHVKNQNNNALIDDKSYRNENIFLNNNHQYKQKQCIINIILIGDKNIGKSKLIKQFTQNIFQRKKSQNTSLNIMYKHHNQTNEQKLHLKFHHINLTYQNETNLISICSYADCLLLVYDINNQISFNHLIDRCLPLIQNYELKHICSYSLIGIKHKNSRQIHYSQ</sequence>
<evidence type="ECO:0000313" key="3">
    <source>
        <dbReference type="EMBL" id="CAF3486831.1"/>
    </source>
</evidence>
<organism evidence="5 6">
    <name type="scientific">Rotaria sordida</name>
    <dbReference type="NCBI Taxonomy" id="392033"/>
    <lineage>
        <taxon>Eukaryota</taxon>
        <taxon>Metazoa</taxon>
        <taxon>Spiralia</taxon>
        <taxon>Gnathifera</taxon>
        <taxon>Rotifera</taxon>
        <taxon>Eurotatoria</taxon>
        <taxon>Bdelloidea</taxon>
        <taxon>Philodinida</taxon>
        <taxon>Philodinidae</taxon>
        <taxon>Rotaria</taxon>
    </lineage>
</organism>
<evidence type="ECO:0000256" key="1">
    <source>
        <dbReference type="ARBA" id="ARBA00006270"/>
    </source>
</evidence>
<dbReference type="InterPro" id="IPR027417">
    <property type="entry name" value="P-loop_NTPase"/>
</dbReference>
<accession>A0A818QY75</accession>
<dbReference type="GO" id="GO:0005525">
    <property type="term" value="F:GTP binding"/>
    <property type="evidence" value="ECO:0007669"/>
    <property type="project" value="InterPro"/>
</dbReference>
<dbReference type="PANTHER" id="PTHR47978">
    <property type="match status" value="1"/>
</dbReference>
<comment type="similarity">
    <text evidence="1">Belongs to the small GTPase superfamily. Rab family.</text>
</comment>
<comment type="caution">
    <text evidence="5">The sequence shown here is derived from an EMBL/GenBank/DDBJ whole genome shotgun (WGS) entry which is preliminary data.</text>
</comment>
<dbReference type="Proteomes" id="UP000663874">
    <property type="component" value="Unassembled WGS sequence"/>
</dbReference>
<dbReference type="Proteomes" id="UP000663836">
    <property type="component" value="Unassembled WGS sequence"/>
</dbReference>
<evidence type="ECO:0000313" key="5">
    <source>
        <dbReference type="EMBL" id="CAF3648108.1"/>
    </source>
</evidence>
<dbReference type="Proteomes" id="UP000663823">
    <property type="component" value="Unassembled WGS sequence"/>
</dbReference>
<gene>
    <name evidence="5" type="ORF">FNK824_LOCUS5830</name>
    <name evidence="4" type="ORF">JBS370_LOCUS1404</name>
    <name evidence="3" type="ORF">OTI717_LOCUS874</name>
</gene>
<dbReference type="Pfam" id="PF00071">
    <property type="entry name" value="Ras"/>
    <property type="match status" value="1"/>
</dbReference>
<name>A0A818QY75_9BILA</name>
<proteinExistence type="inferred from homology"/>
<dbReference type="SUPFAM" id="SSF52540">
    <property type="entry name" value="P-loop containing nucleoside triphosphate hydrolases"/>
    <property type="match status" value="1"/>
</dbReference>
<evidence type="ECO:0000256" key="2">
    <source>
        <dbReference type="ARBA" id="ARBA00022741"/>
    </source>
</evidence>
<dbReference type="GO" id="GO:0003924">
    <property type="term" value="F:GTPase activity"/>
    <property type="evidence" value="ECO:0007669"/>
    <property type="project" value="InterPro"/>
</dbReference>
<protein>
    <submittedName>
        <fullName evidence="5">Uncharacterized protein</fullName>
    </submittedName>
</protein>
<dbReference type="EMBL" id="CAJOAX010000033">
    <property type="protein sequence ID" value="CAF3486831.1"/>
    <property type="molecule type" value="Genomic_DNA"/>
</dbReference>
<dbReference type="Gene3D" id="3.40.50.300">
    <property type="entry name" value="P-loop containing nucleotide triphosphate hydrolases"/>
    <property type="match status" value="1"/>
</dbReference>
<dbReference type="AlphaFoldDB" id="A0A818QY75"/>
<dbReference type="EMBL" id="CAJOBE010000480">
    <property type="protein sequence ID" value="CAF3648108.1"/>
    <property type="molecule type" value="Genomic_DNA"/>
</dbReference>
<evidence type="ECO:0000313" key="6">
    <source>
        <dbReference type="Proteomes" id="UP000663874"/>
    </source>
</evidence>
<dbReference type="InterPro" id="IPR001806">
    <property type="entry name" value="Small_GTPase"/>
</dbReference>
<dbReference type="PROSITE" id="PS51419">
    <property type="entry name" value="RAB"/>
    <property type="match status" value="1"/>
</dbReference>
<reference evidence="5" key="1">
    <citation type="submission" date="2021-02" db="EMBL/GenBank/DDBJ databases">
        <authorList>
            <person name="Nowell W R."/>
        </authorList>
    </citation>
    <scope>NUCLEOTIDE SEQUENCE</scope>
</reference>
<evidence type="ECO:0000313" key="4">
    <source>
        <dbReference type="EMBL" id="CAF3552166.1"/>
    </source>
</evidence>
<keyword evidence="2" id="KW-0547">Nucleotide-binding</keyword>
<dbReference type="EMBL" id="CAJOBD010000047">
    <property type="protein sequence ID" value="CAF3552166.1"/>
    <property type="molecule type" value="Genomic_DNA"/>
</dbReference>